<dbReference type="Pfam" id="PF00561">
    <property type="entry name" value="Abhydrolase_1"/>
    <property type="match status" value="1"/>
</dbReference>
<proteinExistence type="predicted"/>
<dbReference type="InterPro" id="IPR029058">
    <property type="entry name" value="AB_hydrolase_fold"/>
</dbReference>
<dbReference type="AlphaFoldDB" id="A0A5B8A1U8"/>
<name>A0A5B8A1U8_9BACT</name>
<organism evidence="2 3">
    <name type="scientific">Hymenobacter jejuensis</name>
    <dbReference type="NCBI Taxonomy" id="2502781"/>
    <lineage>
        <taxon>Bacteria</taxon>
        <taxon>Pseudomonadati</taxon>
        <taxon>Bacteroidota</taxon>
        <taxon>Cytophagia</taxon>
        <taxon>Cytophagales</taxon>
        <taxon>Hymenobacteraceae</taxon>
        <taxon>Hymenobacter</taxon>
    </lineage>
</organism>
<sequence>MPQHLALVFLHGFAESREVWAEFVQGFPKQYKLLLFDLLGFGDNYFSNNDLSMEAQAEYVAEQLHIAGVEKAVLIGHSMGGYVALAFAEKYPAQVAGLCLFHSSAQADTGEKKANRDKNIHFVERHGVEKFMGSFIRPLLAPANRDRLAHRVAFLEDIAKSVSKETIVNGTRAMRDRPDRMHVLREATFPVLFIVGKEDVAVSLEASLAQVALPPISTALFLADVGHMGYFEQPDETRRAVLELAKASWGL</sequence>
<protein>
    <submittedName>
        <fullName evidence="2">Alpha/beta hydrolase</fullName>
    </submittedName>
</protein>
<keyword evidence="3" id="KW-1185">Reference proteome</keyword>
<dbReference type="RefSeq" id="WP_139515812.1">
    <property type="nucleotide sequence ID" value="NZ_CP040896.1"/>
</dbReference>
<dbReference type="PANTHER" id="PTHR43798:SF33">
    <property type="entry name" value="HYDROLASE, PUTATIVE (AFU_ORTHOLOGUE AFUA_2G14860)-RELATED"/>
    <property type="match status" value="1"/>
</dbReference>
<dbReference type="KEGG" id="hyj:FHG12_11220"/>
<evidence type="ECO:0000259" key="1">
    <source>
        <dbReference type="Pfam" id="PF00561"/>
    </source>
</evidence>
<reference evidence="2 3" key="1">
    <citation type="submission" date="2019-06" db="EMBL/GenBank/DDBJ databases">
        <authorList>
            <person name="Srinivasan S."/>
        </authorList>
    </citation>
    <scope>NUCLEOTIDE SEQUENCE [LARGE SCALE GENOMIC DNA]</scope>
    <source>
        <strain evidence="2 3">17J68-5</strain>
    </source>
</reference>
<gene>
    <name evidence="2" type="ORF">FHG12_11220</name>
</gene>
<dbReference type="InterPro" id="IPR050266">
    <property type="entry name" value="AB_hydrolase_sf"/>
</dbReference>
<dbReference type="PANTHER" id="PTHR43798">
    <property type="entry name" value="MONOACYLGLYCEROL LIPASE"/>
    <property type="match status" value="1"/>
</dbReference>
<accession>A0A5B8A1U8</accession>
<dbReference type="InterPro" id="IPR000073">
    <property type="entry name" value="AB_hydrolase_1"/>
</dbReference>
<dbReference type="EMBL" id="CP040896">
    <property type="protein sequence ID" value="QDA60636.1"/>
    <property type="molecule type" value="Genomic_DNA"/>
</dbReference>
<evidence type="ECO:0000313" key="2">
    <source>
        <dbReference type="EMBL" id="QDA60636.1"/>
    </source>
</evidence>
<dbReference type="PRINTS" id="PR00111">
    <property type="entry name" value="ABHYDROLASE"/>
</dbReference>
<dbReference type="Gene3D" id="3.40.50.1820">
    <property type="entry name" value="alpha/beta hydrolase"/>
    <property type="match status" value="1"/>
</dbReference>
<keyword evidence="2" id="KW-0378">Hydrolase</keyword>
<dbReference type="OrthoDB" id="252464at2"/>
<dbReference type="GO" id="GO:0016020">
    <property type="term" value="C:membrane"/>
    <property type="evidence" value="ECO:0007669"/>
    <property type="project" value="TreeGrafter"/>
</dbReference>
<feature type="domain" description="AB hydrolase-1" evidence="1">
    <location>
        <begin position="6"/>
        <end position="103"/>
    </location>
</feature>
<dbReference type="GO" id="GO:0016787">
    <property type="term" value="F:hydrolase activity"/>
    <property type="evidence" value="ECO:0007669"/>
    <property type="project" value="UniProtKB-KW"/>
</dbReference>
<dbReference type="SUPFAM" id="SSF53474">
    <property type="entry name" value="alpha/beta-Hydrolases"/>
    <property type="match status" value="1"/>
</dbReference>
<evidence type="ECO:0000313" key="3">
    <source>
        <dbReference type="Proteomes" id="UP000305398"/>
    </source>
</evidence>
<dbReference type="Proteomes" id="UP000305398">
    <property type="component" value="Chromosome"/>
</dbReference>